<evidence type="ECO:0000313" key="1">
    <source>
        <dbReference type="EMBL" id="MBW3092635.1"/>
    </source>
</evidence>
<dbReference type="EMBL" id="JAHBBH010000015">
    <property type="protein sequence ID" value="MBW3092635.1"/>
    <property type="molecule type" value="Genomic_DNA"/>
</dbReference>
<protein>
    <submittedName>
        <fullName evidence="1">Uncharacterized protein</fullName>
    </submittedName>
</protein>
<dbReference type="Proteomes" id="UP000700815">
    <property type="component" value="Unassembled WGS sequence"/>
</dbReference>
<gene>
    <name evidence="1" type="ORF">KIH79_06680</name>
</gene>
<evidence type="ECO:0000313" key="2">
    <source>
        <dbReference type="Proteomes" id="UP000700815"/>
    </source>
</evidence>
<comment type="caution">
    <text evidence="1">The sequence shown here is derived from an EMBL/GenBank/DDBJ whole genome shotgun (WGS) entry which is preliminary data.</text>
</comment>
<proteinExistence type="predicted"/>
<sequence>MTKIVNMSQDPACLSNHSVYQGKATQQPNGLWKYEQKDETITWSTFMGLSNPARQLLASTPLVVYLEFEKSDAARIDIYNGGTQILNETTRCAFLVETKWATAKDGPVLSLGGPAATAWVIPHAHAEFTQADWQAWQAGHWPVPDSTEQRLFL</sequence>
<accession>A0ABS6WFX4</accession>
<reference evidence="1 2" key="1">
    <citation type="submission" date="2021-05" db="EMBL/GenBank/DDBJ databases">
        <title>Phylogenetic classification of ten novel species belonging to the genus Bifidobacterium comprising B. colchicus sp. nov., B. abeli sp. nov., B. bicoloris sp. nov., B. guerezis sp. nov., B. rosaliae sp. nov., B. santillanensis sp. nov., B. argentati sp. nov., B. amazzoni sp. nov., B. pluviali sp. nov., and B. pinnaculum sp. nov.</title>
        <authorList>
            <person name="Lugli G.A."/>
            <person name="Ruiz Garcia L."/>
            <person name="Margolles A."/>
            <person name="Ventura M."/>
        </authorList>
    </citation>
    <scope>NUCLEOTIDE SEQUENCE [LARGE SCALE GENOMIC DNA]</scope>
    <source>
        <strain evidence="1 2">82T10</strain>
    </source>
</reference>
<organism evidence="1 2">
    <name type="scientific">Bifidobacterium miconis</name>
    <dbReference type="NCBI Taxonomy" id="2834435"/>
    <lineage>
        <taxon>Bacteria</taxon>
        <taxon>Bacillati</taxon>
        <taxon>Actinomycetota</taxon>
        <taxon>Actinomycetes</taxon>
        <taxon>Bifidobacteriales</taxon>
        <taxon>Bifidobacteriaceae</taxon>
        <taxon>Bifidobacterium</taxon>
    </lineage>
</organism>
<name>A0ABS6WFX4_9BIFI</name>
<keyword evidence="2" id="KW-1185">Reference proteome</keyword>
<dbReference type="RefSeq" id="WP_219058704.1">
    <property type="nucleotide sequence ID" value="NZ_JAHBBH010000015.1"/>
</dbReference>